<feature type="compositionally biased region" description="Acidic residues" evidence="1">
    <location>
        <begin position="53"/>
        <end position="67"/>
    </location>
</feature>
<reference evidence="2 3" key="1">
    <citation type="submission" date="2024-06" db="EMBL/GenBank/DDBJ databases">
        <title>Genomic Encyclopedia of Type Strains, Phase IV (KMG-IV): sequencing the most valuable type-strain genomes for metagenomic binning, comparative biology and taxonomic classification.</title>
        <authorList>
            <person name="Goeker M."/>
        </authorList>
    </citation>
    <scope>NUCLEOTIDE SEQUENCE [LARGE SCALE GENOMIC DNA]</scope>
    <source>
        <strain evidence="2 3">DSM 26128</strain>
    </source>
</reference>
<comment type="caution">
    <text evidence="2">The sequence shown here is derived from an EMBL/GenBank/DDBJ whole genome shotgun (WGS) entry which is preliminary data.</text>
</comment>
<protein>
    <recommendedName>
        <fullName evidence="4">Rubredoxin-like domain-containing protein</fullName>
    </recommendedName>
</protein>
<dbReference type="Proteomes" id="UP001549099">
    <property type="component" value="Unassembled WGS sequence"/>
</dbReference>
<evidence type="ECO:0000313" key="3">
    <source>
        <dbReference type="Proteomes" id="UP001549099"/>
    </source>
</evidence>
<evidence type="ECO:0000256" key="1">
    <source>
        <dbReference type="SAM" id="MobiDB-lite"/>
    </source>
</evidence>
<feature type="compositionally biased region" description="Basic and acidic residues" evidence="1">
    <location>
        <begin position="12"/>
        <end position="25"/>
    </location>
</feature>
<sequence>MTHPLCVECGREFGTDLSPDPERCPDCAPAEGTPEPENSGPSVFVEDPHESGTEDPYDPNPDDLEPGDYEKEIK</sequence>
<organism evidence="2 3">
    <name type="scientific">Bhargavaea ullalensis</name>
    <dbReference type="NCBI Taxonomy" id="1265685"/>
    <lineage>
        <taxon>Bacteria</taxon>
        <taxon>Bacillati</taxon>
        <taxon>Bacillota</taxon>
        <taxon>Bacilli</taxon>
        <taxon>Bacillales</taxon>
        <taxon>Caryophanaceae</taxon>
        <taxon>Bhargavaea</taxon>
    </lineage>
</organism>
<proteinExistence type="predicted"/>
<accession>A0ABV2GEE4</accession>
<gene>
    <name evidence="2" type="ORF">ABID49_002565</name>
</gene>
<evidence type="ECO:0008006" key="4">
    <source>
        <dbReference type="Google" id="ProtNLM"/>
    </source>
</evidence>
<keyword evidence="3" id="KW-1185">Reference proteome</keyword>
<dbReference type="EMBL" id="JBEPLW010000028">
    <property type="protein sequence ID" value="MET3576636.1"/>
    <property type="molecule type" value="Genomic_DNA"/>
</dbReference>
<name>A0ABV2GEE4_9BACL</name>
<evidence type="ECO:0000313" key="2">
    <source>
        <dbReference type="EMBL" id="MET3576636.1"/>
    </source>
</evidence>
<feature type="region of interest" description="Disordered" evidence="1">
    <location>
        <begin position="12"/>
        <end position="74"/>
    </location>
</feature>
<dbReference type="RefSeq" id="WP_354198854.1">
    <property type="nucleotide sequence ID" value="NZ_JBEPLW010000028.1"/>
</dbReference>